<dbReference type="Pfam" id="PF00512">
    <property type="entry name" value="HisKA"/>
    <property type="match status" value="1"/>
</dbReference>
<dbReference type="Gene3D" id="1.10.287.130">
    <property type="match status" value="1"/>
</dbReference>
<dbReference type="SMART" id="SM00448">
    <property type="entry name" value="REC"/>
    <property type="match status" value="1"/>
</dbReference>
<dbReference type="InterPro" id="IPR033417">
    <property type="entry name" value="CHASE8"/>
</dbReference>
<evidence type="ECO:0000259" key="10">
    <source>
        <dbReference type="PROSITE" id="PS50109"/>
    </source>
</evidence>
<evidence type="ECO:0000313" key="13">
    <source>
        <dbReference type="EMBL" id="NRF68185.1"/>
    </source>
</evidence>
<keyword evidence="9" id="KW-0812">Transmembrane</keyword>
<keyword evidence="14" id="KW-1185">Reference proteome</keyword>
<feature type="modified residue" description="4-aspartylphosphate" evidence="7">
    <location>
        <position position="549"/>
    </location>
</feature>
<evidence type="ECO:0000256" key="8">
    <source>
        <dbReference type="SAM" id="Coils"/>
    </source>
</evidence>
<dbReference type="InterPro" id="IPR004358">
    <property type="entry name" value="Sig_transdc_His_kin-like_C"/>
</dbReference>
<dbReference type="PANTHER" id="PTHR43547:SF2">
    <property type="entry name" value="HYBRID SIGNAL TRANSDUCTION HISTIDINE KINASE C"/>
    <property type="match status" value="1"/>
</dbReference>
<dbReference type="Pfam" id="PF17152">
    <property type="entry name" value="CHASE8"/>
    <property type="match status" value="1"/>
</dbReference>
<keyword evidence="9" id="KW-0472">Membrane</keyword>
<evidence type="ECO:0000256" key="4">
    <source>
        <dbReference type="ARBA" id="ARBA00022553"/>
    </source>
</evidence>
<dbReference type="InterPro" id="IPR001789">
    <property type="entry name" value="Sig_transdc_resp-reg_receiver"/>
</dbReference>
<dbReference type="Gene3D" id="3.40.50.2300">
    <property type="match status" value="1"/>
</dbReference>
<dbReference type="Pfam" id="PF02518">
    <property type="entry name" value="HATPase_c"/>
    <property type="match status" value="1"/>
</dbReference>
<dbReference type="EMBL" id="JABRWJ010000004">
    <property type="protein sequence ID" value="NRF68185.1"/>
    <property type="molecule type" value="Genomic_DNA"/>
</dbReference>
<feature type="domain" description="Histidine kinase" evidence="10">
    <location>
        <begin position="261"/>
        <end position="479"/>
    </location>
</feature>
<dbReference type="Pfam" id="PF00072">
    <property type="entry name" value="Response_reg"/>
    <property type="match status" value="1"/>
</dbReference>
<dbReference type="PRINTS" id="PR00344">
    <property type="entry name" value="BCTRLSENSOR"/>
</dbReference>
<evidence type="ECO:0000256" key="9">
    <source>
        <dbReference type="SAM" id="Phobius"/>
    </source>
</evidence>
<dbReference type="Gene3D" id="3.30.565.10">
    <property type="entry name" value="Histidine kinase-like ATPase, C-terminal domain"/>
    <property type="match status" value="1"/>
</dbReference>
<dbReference type="InterPro" id="IPR036890">
    <property type="entry name" value="HATPase_C_sf"/>
</dbReference>
<keyword evidence="6" id="KW-0418">Kinase</keyword>
<protein>
    <recommendedName>
        <fullName evidence="3">histidine kinase</fullName>
        <ecNumber evidence="3">2.7.13.3</ecNumber>
    </recommendedName>
</protein>
<dbReference type="SMART" id="SM00387">
    <property type="entry name" value="HATPase_c"/>
    <property type="match status" value="1"/>
</dbReference>
<gene>
    <name evidence="13" type="ORF">HLB44_14420</name>
</gene>
<evidence type="ECO:0000256" key="7">
    <source>
        <dbReference type="PROSITE-ProRule" id="PRU00169"/>
    </source>
</evidence>
<dbReference type="CDD" id="cd17580">
    <property type="entry name" value="REC_2_DhkD-like"/>
    <property type="match status" value="1"/>
</dbReference>
<dbReference type="SMART" id="SM00388">
    <property type="entry name" value="HisKA"/>
    <property type="match status" value="1"/>
</dbReference>
<dbReference type="InterPro" id="IPR003660">
    <property type="entry name" value="HAMP_dom"/>
</dbReference>
<evidence type="ECO:0000256" key="6">
    <source>
        <dbReference type="ARBA" id="ARBA00022777"/>
    </source>
</evidence>
<dbReference type="Gene3D" id="6.10.340.10">
    <property type="match status" value="1"/>
</dbReference>
<evidence type="ECO:0000259" key="11">
    <source>
        <dbReference type="PROSITE" id="PS50110"/>
    </source>
</evidence>
<evidence type="ECO:0000256" key="2">
    <source>
        <dbReference type="ARBA" id="ARBA00004370"/>
    </source>
</evidence>
<dbReference type="InterPro" id="IPR005467">
    <property type="entry name" value="His_kinase_dom"/>
</dbReference>
<dbReference type="InterPro" id="IPR003661">
    <property type="entry name" value="HisK_dim/P_dom"/>
</dbReference>
<evidence type="ECO:0000313" key="14">
    <source>
        <dbReference type="Proteomes" id="UP000737171"/>
    </source>
</evidence>
<dbReference type="EC" id="2.7.13.3" evidence="3"/>
<keyword evidence="8" id="KW-0175">Coiled coil</keyword>
<dbReference type="InterPro" id="IPR036097">
    <property type="entry name" value="HisK_dim/P_sf"/>
</dbReference>
<dbReference type="PROSITE" id="PS50110">
    <property type="entry name" value="RESPONSE_REGULATORY"/>
    <property type="match status" value="1"/>
</dbReference>
<keyword evidence="4 7" id="KW-0597">Phosphoprotein</keyword>
<feature type="domain" description="Response regulatory" evidence="11">
    <location>
        <begin position="500"/>
        <end position="616"/>
    </location>
</feature>
<dbReference type="RefSeq" id="WP_173123602.1">
    <property type="nucleotide sequence ID" value="NZ_JABRWJ010000004.1"/>
</dbReference>
<evidence type="ECO:0000256" key="5">
    <source>
        <dbReference type="ARBA" id="ARBA00022679"/>
    </source>
</evidence>
<keyword evidence="5" id="KW-0808">Transferase</keyword>
<dbReference type="InterPro" id="IPR003594">
    <property type="entry name" value="HATPase_dom"/>
</dbReference>
<feature type="coiled-coil region" evidence="8">
    <location>
        <begin position="234"/>
        <end position="261"/>
    </location>
</feature>
<evidence type="ECO:0000259" key="12">
    <source>
        <dbReference type="PROSITE" id="PS50885"/>
    </source>
</evidence>
<evidence type="ECO:0000256" key="3">
    <source>
        <dbReference type="ARBA" id="ARBA00012438"/>
    </source>
</evidence>
<dbReference type="SUPFAM" id="SSF52172">
    <property type="entry name" value="CheY-like"/>
    <property type="match status" value="1"/>
</dbReference>
<dbReference type="SUPFAM" id="SSF55874">
    <property type="entry name" value="ATPase domain of HSP90 chaperone/DNA topoisomerase II/histidine kinase"/>
    <property type="match status" value="1"/>
</dbReference>
<comment type="caution">
    <text evidence="13">The sequence shown here is derived from an EMBL/GenBank/DDBJ whole genome shotgun (WGS) entry which is preliminary data.</text>
</comment>
<evidence type="ECO:0000256" key="1">
    <source>
        <dbReference type="ARBA" id="ARBA00000085"/>
    </source>
</evidence>
<dbReference type="SUPFAM" id="SSF47384">
    <property type="entry name" value="Homodimeric domain of signal transducing histidine kinase"/>
    <property type="match status" value="1"/>
</dbReference>
<accession>A0ABX2EHV8</accession>
<feature type="transmembrane region" description="Helical" evidence="9">
    <location>
        <begin position="152"/>
        <end position="174"/>
    </location>
</feature>
<comment type="subcellular location">
    <subcellularLocation>
        <location evidence="2">Membrane</location>
    </subcellularLocation>
</comment>
<feature type="transmembrane region" description="Helical" evidence="9">
    <location>
        <begin position="12"/>
        <end position="32"/>
    </location>
</feature>
<dbReference type="Proteomes" id="UP000737171">
    <property type="component" value="Unassembled WGS sequence"/>
</dbReference>
<keyword evidence="9" id="KW-1133">Transmembrane helix</keyword>
<feature type="domain" description="HAMP" evidence="12">
    <location>
        <begin position="179"/>
        <end position="232"/>
    </location>
</feature>
<sequence length="632" mass="67990">MRSPTLRGQFSRVSMLTTAVALVLSAAGMLLYEMTTYRRAFIDDLQTQADLVAKTSAAALVFDDPRVAQQNLALLKQQPRIRAAAVFGADGRPFATYTASADEPVPLQPEAGGAGVHRLLSRTIEVVYPVEHERERVGSVYLRAAHDVWAKATTLALILAGVMAISLLLAQALFRRLQRGITEPLAAVAEVAQQVMERRDWTLRAPDAPVRDIALLVQAFNAMLDEVAERTGELEREMGERQAAEAELRQADRRKDEFLATLAHELRNPLAPIANAAALLRSPSADAATRELAHTILERQLRQMVRLIDDLLDVSRVTTGKLSLHAERIDLVAVLRAAIELAEPLARQHQLRLAAQLPPHPCTMHGDAARLSQVFSNLLNNACRYTPAGGQIDVTLEESGSEVEVAVRDTGIGVEPAMQQRVFELFEQANKRLERGNAGLGIGLTLARQLVQLHGGEITLESAGLGHGSTVRVRLPLKRAESAAAQLALTAPPAAGEPLRLLLADDNVDFAASLQRWLQGLGHEVTVVHDGAAALQAATAAPPDVAILDIGMPGLNGYDVARRLRADAGTAAVTLIAATGWGQRADKEAARQAGFDHHLVKPVDTDALLRILVGCAPALVPSDAPAEPPLDR</sequence>
<dbReference type="CDD" id="cd00082">
    <property type="entry name" value="HisKA"/>
    <property type="match status" value="1"/>
</dbReference>
<dbReference type="PROSITE" id="PS50109">
    <property type="entry name" value="HIS_KIN"/>
    <property type="match status" value="1"/>
</dbReference>
<dbReference type="PANTHER" id="PTHR43547">
    <property type="entry name" value="TWO-COMPONENT HISTIDINE KINASE"/>
    <property type="match status" value="1"/>
</dbReference>
<name>A0ABX2EHV8_9BURK</name>
<proteinExistence type="predicted"/>
<comment type="catalytic activity">
    <reaction evidence="1">
        <text>ATP + protein L-histidine = ADP + protein N-phospho-L-histidine.</text>
        <dbReference type="EC" id="2.7.13.3"/>
    </reaction>
</comment>
<dbReference type="SMART" id="SM00304">
    <property type="entry name" value="HAMP"/>
    <property type="match status" value="1"/>
</dbReference>
<reference evidence="13 14" key="1">
    <citation type="submission" date="2020-05" db="EMBL/GenBank/DDBJ databases">
        <title>Aquincola sp. isolate from soil.</title>
        <authorList>
            <person name="Han J."/>
            <person name="Kim D.-U."/>
        </authorList>
    </citation>
    <scope>NUCLEOTIDE SEQUENCE [LARGE SCALE GENOMIC DNA]</scope>
    <source>
        <strain evidence="13 14">S2</strain>
    </source>
</reference>
<dbReference type="InterPro" id="IPR011006">
    <property type="entry name" value="CheY-like_superfamily"/>
</dbReference>
<dbReference type="PROSITE" id="PS50885">
    <property type="entry name" value="HAMP"/>
    <property type="match status" value="1"/>
</dbReference>
<organism evidence="13 14">
    <name type="scientific">Pseudaquabacterium terrae</name>
    <dbReference type="NCBI Taxonomy" id="2732868"/>
    <lineage>
        <taxon>Bacteria</taxon>
        <taxon>Pseudomonadati</taxon>
        <taxon>Pseudomonadota</taxon>
        <taxon>Betaproteobacteria</taxon>
        <taxon>Burkholderiales</taxon>
        <taxon>Sphaerotilaceae</taxon>
        <taxon>Pseudaquabacterium</taxon>
    </lineage>
</organism>